<dbReference type="HAMAP" id="MF_01478">
    <property type="entry name" value="Ribosomal_L12_arch"/>
    <property type="match status" value="1"/>
</dbReference>
<comment type="function">
    <text evidence="4">Forms part of the ribosomal stalk, playing a central role in the interaction of the ribosome with GTP-bound translation factors.</text>
</comment>
<gene>
    <name evidence="4" type="primary">rpl12</name>
    <name evidence="6" type="ordered locus">Hbut_0400</name>
</gene>
<dbReference type="Proteomes" id="UP000002593">
    <property type="component" value="Chromosome"/>
</dbReference>
<reference evidence="6 7" key="1">
    <citation type="journal article" date="2007" name="Archaea">
        <title>The genome of Hyperthermus butylicus: a sulfur-reducing, peptide fermenting, neutrophilic Crenarchaeote growing up to 108 degrees C.</title>
        <authorList>
            <person name="Brugger K."/>
            <person name="Chen L."/>
            <person name="Stark M."/>
            <person name="Zibat A."/>
            <person name="Redder P."/>
            <person name="Ruepp A."/>
            <person name="Awayez M."/>
            <person name="She Q."/>
            <person name="Garrett R.A."/>
            <person name="Klenk H.P."/>
        </authorList>
    </citation>
    <scope>NUCLEOTIDE SEQUENCE [LARGE SCALE GENOMIC DNA]</scope>
    <source>
        <strain evidence="7">DSM 5456 / JCM 9403 / PLM1-5</strain>
    </source>
</reference>
<keyword evidence="7" id="KW-1185">Reference proteome</keyword>
<feature type="region of interest" description="Disordered" evidence="5">
    <location>
        <begin position="83"/>
        <end position="127"/>
    </location>
</feature>
<feature type="compositionally biased region" description="Low complexity" evidence="5">
    <location>
        <begin position="83"/>
        <end position="93"/>
    </location>
</feature>
<keyword evidence="2 4" id="KW-0689">Ribosomal protein</keyword>
<keyword evidence="3 4" id="KW-0687">Ribonucleoprotein</keyword>
<evidence type="ECO:0000256" key="2">
    <source>
        <dbReference type="ARBA" id="ARBA00022980"/>
    </source>
</evidence>
<dbReference type="CDD" id="cd05832">
    <property type="entry name" value="Ribosomal_L12p"/>
    <property type="match status" value="1"/>
</dbReference>
<dbReference type="KEGG" id="hbu:Hbut_0400"/>
<dbReference type="AlphaFoldDB" id="A2BJV6"/>
<organism evidence="6 7">
    <name type="scientific">Hyperthermus butylicus (strain DSM 5456 / JCM 9403 / PLM1-5)</name>
    <dbReference type="NCBI Taxonomy" id="415426"/>
    <lineage>
        <taxon>Archaea</taxon>
        <taxon>Thermoproteota</taxon>
        <taxon>Thermoprotei</taxon>
        <taxon>Desulfurococcales</taxon>
        <taxon>Pyrodictiaceae</taxon>
        <taxon>Hyperthermus</taxon>
    </lineage>
</organism>
<dbReference type="NCBIfam" id="TIGR03685">
    <property type="entry name" value="ribo_P1_arch"/>
    <property type="match status" value="1"/>
</dbReference>
<dbReference type="EMBL" id="CP000493">
    <property type="protein sequence ID" value="ABM80267.1"/>
    <property type="molecule type" value="Genomic_DNA"/>
</dbReference>
<comment type="similarity">
    <text evidence="1 4">Belongs to the eukaryotic ribosomal protein P1/P2 family.</text>
</comment>
<evidence type="ECO:0000256" key="3">
    <source>
        <dbReference type="ARBA" id="ARBA00023274"/>
    </source>
</evidence>
<dbReference type="eggNOG" id="arCOG04287">
    <property type="taxonomic scope" value="Archaea"/>
</dbReference>
<sequence length="127" mass="13728">MSSQRPGREGRAEWRLAGMEYIYASLVLYAAGKEINEENLKKILEAAGIQVDEARVKAVVAALKNINIDEVIKSATAMPVAPAAAPAPAAPAAAEEKKEEEKEEEEKKKEEVSEEQLAAGLESLFGF</sequence>
<dbReference type="GO" id="GO:1990904">
    <property type="term" value="C:ribonucleoprotein complex"/>
    <property type="evidence" value="ECO:0007669"/>
    <property type="project" value="UniProtKB-KW"/>
</dbReference>
<dbReference type="GO" id="GO:0006414">
    <property type="term" value="P:translational elongation"/>
    <property type="evidence" value="ECO:0007669"/>
    <property type="project" value="InterPro"/>
</dbReference>
<evidence type="ECO:0000313" key="6">
    <source>
        <dbReference type="EMBL" id="ABM80267.1"/>
    </source>
</evidence>
<dbReference type="GO" id="GO:0003735">
    <property type="term" value="F:structural constituent of ribosome"/>
    <property type="evidence" value="ECO:0007669"/>
    <property type="project" value="InterPro"/>
</dbReference>
<dbReference type="FunFam" id="1.10.10.1410:FF:000002">
    <property type="entry name" value="60S acidic ribosomal protein P2"/>
    <property type="match status" value="1"/>
</dbReference>
<evidence type="ECO:0000256" key="5">
    <source>
        <dbReference type="SAM" id="MobiDB-lite"/>
    </source>
</evidence>
<evidence type="ECO:0000256" key="1">
    <source>
        <dbReference type="ARBA" id="ARBA00005436"/>
    </source>
</evidence>
<feature type="compositionally biased region" description="Basic and acidic residues" evidence="5">
    <location>
        <begin position="94"/>
        <end position="111"/>
    </location>
</feature>
<dbReference type="HOGENOM" id="CLU_114656_2_0_2"/>
<dbReference type="GO" id="GO:0005840">
    <property type="term" value="C:ribosome"/>
    <property type="evidence" value="ECO:0007669"/>
    <property type="project" value="UniProtKB-KW"/>
</dbReference>
<dbReference type="InterPro" id="IPR022295">
    <property type="entry name" value="Ribosomal_P1_arc"/>
</dbReference>
<dbReference type="Pfam" id="PF00428">
    <property type="entry name" value="Ribosomal_60s"/>
    <property type="match status" value="1"/>
</dbReference>
<dbReference type="EnsemblBacteria" id="ABM80267">
    <property type="protein sequence ID" value="ABM80267"/>
    <property type="gene ID" value="Hbut_0400"/>
</dbReference>
<name>A2BJV6_HYPBU</name>
<dbReference type="InterPro" id="IPR027534">
    <property type="entry name" value="Ribosomal_P1/P2"/>
</dbReference>
<comment type="subunit">
    <text evidence="4">Part of the 50S ribosomal subunit. Homodimer, it forms part of the ribosomal stalk which helps the ribosome interact with GTP-bound translation factors. Forms a heptameric L10(L12)2(L12)2(L12)2 complex, where L10 forms an elongated spine to which the L12 dimers bind in a sequential fashion.</text>
</comment>
<evidence type="ECO:0000256" key="4">
    <source>
        <dbReference type="HAMAP-Rule" id="MF_01478"/>
    </source>
</evidence>
<evidence type="ECO:0000313" key="7">
    <source>
        <dbReference type="Proteomes" id="UP000002593"/>
    </source>
</evidence>
<proteinExistence type="inferred from homology"/>
<accession>A2BJV6</accession>
<dbReference type="STRING" id="415426.Hbut_0400"/>
<protein>
    <recommendedName>
        <fullName evidence="4">Large ribosomal subunit protein P1</fullName>
    </recommendedName>
</protein>
<dbReference type="Gene3D" id="1.10.10.1410">
    <property type="match status" value="1"/>
</dbReference>
<dbReference type="InterPro" id="IPR038716">
    <property type="entry name" value="P1/P2_N_sf"/>
</dbReference>